<dbReference type="PANTHER" id="PTHR11475:SF4">
    <property type="entry name" value="CHORION PEROXIDASE"/>
    <property type="match status" value="1"/>
</dbReference>
<keyword evidence="2" id="KW-0964">Secreted</keyword>
<keyword evidence="4" id="KW-0325">Glycoprotein</keyword>
<keyword evidence="3" id="KW-0575">Peroxidase</keyword>
<dbReference type="GO" id="GO:0004601">
    <property type="term" value="F:peroxidase activity"/>
    <property type="evidence" value="ECO:0007669"/>
    <property type="project" value="UniProtKB-KW"/>
</dbReference>
<reference evidence="5 6" key="1">
    <citation type="submission" date="2024-05" db="EMBL/GenBank/DDBJ databases">
        <authorList>
            <person name="Wallberg A."/>
        </authorList>
    </citation>
    <scope>NUCLEOTIDE SEQUENCE [LARGE SCALE GENOMIC DNA]</scope>
</reference>
<evidence type="ECO:0000256" key="2">
    <source>
        <dbReference type="ARBA" id="ARBA00022525"/>
    </source>
</evidence>
<protein>
    <recommendedName>
        <fullName evidence="7">Peroxidase</fullName>
    </recommendedName>
</protein>
<keyword evidence="6" id="KW-1185">Reference proteome</keyword>
<dbReference type="PANTHER" id="PTHR11475">
    <property type="entry name" value="OXIDASE/PEROXIDASE"/>
    <property type="match status" value="1"/>
</dbReference>
<keyword evidence="3" id="KW-0560">Oxidoreductase</keyword>
<evidence type="ECO:0000256" key="1">
    <source>
        <dbReference type="ARBA" id="ARBA00004613"/>
    </source>
</evidence>
<dbReference type="SUPFAM" id="SSF48113">
    <property type="entry name" value="Heme-dependent peroxidases"/>
    <property type="match status" value="1"/>
</dbReference>
<dbReference type="InterPro" id="IPR037120">
    <property type="entry name" value="Haem_peroxidase_sf_animal"/>
</dbReference>
<dbReference type="AlphaFoldDB" id="A0AAV2RCP2"/>
<dbReference type="Proteomes" id="UP001497623">
    <property type="component" value="Unassembled WGS sequence"/>
</dbReference>
<organism evidence="5 6">
    <name type="scientific">Meganyctiphanes norvegica</name>
    <name type="common">Northern krill</name>
    <name type="synonym">Thysanopoda norvegica</name>
    <dbReference type="NCBI Taxonomy" id="48144"/>
    <lineage>
        <taxon>Eukaryota</taxon>
        <taxon>Metazoa</taxon>
        <taxon>Ecdysozoa</taxon>
        <taxon>Arthropoda</taxon>
        <taxon>Crustacea</taxon>
        <taxon>Multicrustacea</taxon>
        <taxon>Malacostraca</taxon>
        <taxon>Eumalacostraca</taxon>
        <taxon>Eucarida</taxon>
        <taxon>Euphausiacea</taxon>
        <taxon>Euphausiidae</taxon>
        <taxon>Meganyctiphanes</taxon>
    </lineage>
</organism>
<evidence type="ECO:0000313" key="6">
    <source>
        <dbReference type="Proteomes" id="UP001497623"/>
    </source>
</evidence>
<evidence type="ECO:0000256" key="3">
    <source>
        <dbReference type="ARBA" id="ARBA00022559"/>
    </source>
</evidence>
<dbReference type="GO" id="GO:0020037">
    <property type="term" value="F:heme binding"/>
    <property type="evidence" value="ECO:0007669"/>
    <property type="project" value="InterPro"/>
</dbReference>
<dbReference type="Gene3D" id="1.10.640.10">
    <property type="entry name" value="Haem peroxidase domain superfamily, animal type"/>
    <property type="match status" value="1"/>
</dbReference>
<proteinExistence type="predicted"/>
<dbReference type="InterPro" id="IPR019791">
    <property type="entry name" value="Haem_peroxidase_animal"/>
</dbReference>
<accession>A0AAV2RCP2</accession>
<evidence type="ECO:0000313" key="5">
    <source>
        <dbReference type="EMBL" id="CAL4121282.1"/>
    </source>
</evidence>
<comment type="subcellular location">
    <subcellularLocation>
        <location evidence="1">Secreted</location>
    </subcellularLocation>
</comment>
<dbReference type="EMBL" id="CAXKWB010018855">
    <property type="protein sequence ID" value="CAL4121282.1"/>
    <property type="molecule type" value="Genomic_DNA"/>
</dbReference>
<dbReference type="GO" id="GO:0006979">
    <property type="term" value="P:response to oxidative stress"/>
    <property type="evidence" value="ECO:0007669"/>
    <property type="project" value="InterPro"/>
</dbReference>
<dbReference type="Pfam" id="PF03098">
    <property type="entry name" value="An_peroxidase"/>
    <property type="match status" value="1"/>
</dbReference>
<sequence length="164" mass="18251">ITLMVMQWGQFIDHDVTLTPEMELKKPVGGSKAIMCCDEGLYAKSDPQHFGKACRPIAVENDAFFRQDNRECLRFIRSMPTTRGCFLTVREQINQNTAFVDGSMIYGSEKDVADFVRTHKEGKLNVSLNIGGSAGRQNLPPRGGTGFNQRCPLPDSMQQCFLAG</sequence>
<dbReference type="InterPro" id="IPR010255">
    <property type="entry name" value="Haem_peroxidase_sf"/>
</dbReference>
<feature type="non-terminal residue" evidence="5">
    <location>
        <position position="1"/>
    </location>
</feature>
<dbReference type="GO" id="GO:0005576">
    <property type="term" value="C:extracellular region"/>
    <property type="evidence" value="ECO:0007669"/>
    <property type="project" value="UniProtKB-SubCell"/>
</dbReference>
<evidence type="ECO:0008006" key="7">
    <source>
        <dbReference type="Google" id="ProtNLM"/>
    </source>
</evidence>
<name>A0AAV2RCP2_MEGNR</name>
<dbReference type="PROSITE" id="PS50292">
    <property type="entry name" value="PEROXIDASE_3"/>
    <property type="match status" value="1"/>
</dbReference>
<gene>
    <name evidence="5" type="ORF">MNOR_LOCUS22425</name>
</gene>
<comment type="caution">
    <text evidence="5">The sequence shown here is derived from an EMBL/GenBank/DDBJ whole genome shotgun (WGS) entry which is preliminary data.</text>
</comment>
<evidence type="ECO:0000256" key="4">
    <source>
        <dbReference type="ARBA" id="ARBA00023180"/>
    </source>
</evidence>
<feature type="non-terminal residue" evidence="5">
    <location>
        <position position="164"/>
    </location>
</feature>